<dbReference type="GeneID" id="63718320"/>
<name>A0A151GNJ4_DRECN</name>
<protein>
    <submittedName>
        <fullName evidence="2">Uncharacterized protein</fullName>
    </submittedName>
</protein>
<evidence type="ECO:0000313" key="2">
    <source>
        <dbReference type="EMBL" id="KYK58660.1"/>
    </source>
</evidence>
<feature type="compositionally biased region" description="Basic residues" evidence="1">
    <location>
        <begin position="1"/>
        <end position="16"/>
    </location>
</feature>
<evidence type="ECO:0000313" key="3">
    <source>
        <dbReference type="Proteomes" id="UP000076580"/>
    </source>
</evidence>
<keyword evidence="3" id="KW-1185">Reference proteome</keyword>
<sequence>MPIRRRGRSVARRKKQIPLSARPSWPPLPDTATRPDVSTCEQGKEKKCKANDATHATWSRVRFPVLSNRPSGPSSAATAFHGRTQQVQVAATDKQVLPTALPARFQLFLQNTHRQADVTSRGFPPSAETRAPVPLQGHGARGYIFPRIADMPVGSARRASTRSILHRRHAGG</sequence>
<proteinExistence type="predicted"/>
<dbReference type="EMBL" id="LAYC01000002">
    <property type="protein sequence ID" value="KYK58660.1"/>
    <property type="molecule type" value="Genomic_DNA"/>
</dbReference>
<organism evidence="2 3">
    <name type="scientific">Drechmeria coniospora</name>
    <name type="common">Nematophagous fungus</name>
    <name type="synonym">Meria coniospora</name>
    <dbReference type="NCBI Taxonomy" id="98403"/>
    <lineage>
        <taxon>Eukaryota</taxon>
        <taxon>Fungi</taxon>
        <taxon>Dikarya</taxon>
        <taxon>Ascomycota</taxon>
        <taxon>Pezizomycotina</taxon>
        <taxon>Sordariomycetes</taxon>
        <taxon>Hypocreomycetidae</taxon>
        <taxon>Hypocreales</taxon>
        <taxon>Ophiocordycipitaceae</taxon>
        <taxon>Drechmeria</taxon>
    </lineage>
</organism>
<comment type="caution">
    <text evidence="2">The sequence shown here is derived from an EMBL/GenBank/DDBJ whole genome shotgun (WGS) entry which is preliminary data.</text>
</comment>
<gene>
    <name evidence="2" type="ORF">DCS_05677</name>
</gene>
<dbReference type="RefSeq" id="XP_040658012.1">
    <property type="nucleotide sequence ID" value="XM_040802979.1"/>
</dbReference>
<evidence type="ECO:0000256" key="1">
    <source>
        <dbReference type="SAM" id="MobiDB-lite"/>
    </source>
</evidence>
<accession>A0A151GNJ4</accession>
<dbReference type="InParanoid" id="A0A151GNJ4"/>
<dbReference type="Proteomes" id="UP000076580">
    <property type="component" value="Chromosome 02"/>
</dbReference>
<feature type="region of interest" description="Disordered" evidence="1">
    <location>
        <begin position="1"/>
        <end position="48"/>
    </location>
</feature>
<dbReference type="AlphaFoldDB" id="A0A151GNJ4"/>
<reference evidence="2 3" key="1">
    <citation type="journal article" date="2016" name="Sci. Rep.">
        <title>Insights into Adaptations to a Near-Obligate Nematode Endoparasitic Lifestyle from the Finished Genome of Drechmeria coniospora.</title>
        <authorList>
            <person name="Zhang L."/>
            <person name="Zhou Z."/>
            <person name="Guo Q."/>
            <person name="Fokkens L."/>
            <person name="Miskei M."/>
            <person name="Pocsi I."/>
            <person name="Zhang W."/>
            <person name="Chen M."/>
            <person name="Wang L."/>
            <person name="Sun Y."/>
            <person name="Donzelli B.G."/>
            <person name="Gibson D.M."/>
            <person name="Nelson D.R."/>
            <person name="Luo J.G."/>
            <person name="Rep M."/>
            <person name="Liu H."/>
            <person name="Yang S."/>
            <person name="Wang J."/>
            <person name="Krasnoff S.B."/>
            <person name="Xu Y."/>
            <person name="Molnar I."/>
            <person name="Lin M."/>
        </authorList>
    </citation>
    <scope>NUCLEOTIDE SEQUENCE [LARGE SCALE GENOMIC DNA]</scope>
    <source>
        <strain evidence="2 3">ARSEF 6962</strain>
    </source>
</reference>